<feature type="domain" description="DUF2470" evidence="1">
    <location>
        <begin position="165"/>
        <end position="233"/>
    </location>
</feature>
<dbReference type="InterPro" id="IPR037119">
    <property type="entry name" value="Haem_oxidase_HugZ-like_sf"/>
</dbReference>
<accession>A0A432W4H2</accession>
<gene>
    <name evidence="3" type="ORF">CWE09_10825</name>
</gene>
<dbReference type="InterPro" id="IPR019595">
    <property type="entry name" value="DUF2470"/>
</dbReference>
<dbReference type="OrthoDB" id="9776211at2"/>
<proteinExistence type="predicted"/>
<dbReference type="PANTHER" id="PTHR13343:SF17">
    <property type="entry name" value="CELLULAR REPRESSOR OF E1A-STIMULATED GENES, ISOFORM A"/>
    <property type="match status" value="1"/>
</dbReference>
<dbReference type="Pfam" id="PF10615">
    <property type="entry name" value="DUF2470"/>
    <property type="match status" value="1"/>
</dbReference>
<dbReference type="RefSeq" id="WP_126804063.1">
    <property type="nucleotide sequence ID" value="NZ_PIPL01000002.1"/>
</dbReference>
<dbReference type="Gene3D" id="2.30.110.10">
    <property type="entry name" value="Electron Transport, Fmn-binding Protein, Chain A"/>
    <property type="match status" value="1"/>
</dbReference>
<reference evidence="3 4" key="1">
    <citation type="journal article" date="2011" name="Front. Microbiol.">
        <title>Genomic signatures of strain selection and enhancement in Bacillus atrophaeus var. globigii, a historical biowarfare simulant.</title>
        <authorList>
            <person name="Gibbons H.S."/>
            <person name="Broomall S.M."/>
            <person name="McNew L.A."/>
            <person name="Daligault H."/>
            <person name="Chapman C."/>
            <person name="Bruce D."/>
            <person name="Karavis M."/>
            <person name="Krepps M."/>
            <person name="McGregor P.A."/>
            <person name="Hong C."/>
            <person name="Park K.H."/>
            <person name="Akmal A."/>
            <person name="Feldman A."/>
            <person name="Lin J.S."/>
            <person name="Chang W.E."/>
            <person name="Higgs B.W."/>
            <person name="Demirev P."/>
            <person name="Lindquist J."/>
            <person name="Liem A."/>
            <person name="Fochler E."/>
            <person name="Read T.D."/>
            <person name="Tapia R."/>
            <person name="Johnson S."/>
            <person name="Bishop-Lilly K.A."/>
            <person name="Detter C."/>
            <person name="Han C."/>
            <person name="Sozhamannan S."/>
            <person name="Rosenzweig C.N."/>
            <person name="Skowronski E.W."/>
        </authorList>
    </citation>
    <scope>NUCLEOTIDE SEQUENCE [LARGE SCALE GENOMIC DNA]</scope>
    <source>
        <strain evidence="3 4">MLST1</strain>
    </source>
</reference>
<evidence type="ECO:0000313" key="4">
    <source>
        <dbReference type="Proteomes" id="UP000288293"/>
    </source>
</evidence>
<dbReference type="PANTHER" id="PTHR13343">
    <property type="entry name" value="CREG1 PROTEIN"/>
    <property type="match status" value="1"/>
</dbReference>
<dbReference type="EMBL" id="PIPL01000002">
    <property type="protein sequence ID" value="RUO24359.1"/>
    <property type="molecule type" value="Genomic_DNA"/>
</dbReference>
<organism evidence="3 4">
    <name type="scientific">Aliidiomarina minuta</name>
    <dbReference type="NCBI Taxonomy" id="880057"/>
    <lineage>
        <taxon>Bacteria</taxon>
        <taxon>Pseudomonadati</taxon>
        <taxon>Pseudomonadota</taxon>
        <taxon>Gammaproteobacteria</taxon>
        <taxon>Alteromonadales</taxon>
        <taxon>Idiomarinaceae</taxon>
        <taxon>Aliidiomarina</taxon>
    </lineage>
</organism>
<dbReference type="InterPro" id="IPR055343">
    <property type="entry name" value="CREG_beta-barrel"/>
</dbReference>
<evidence type="ECO:0008006" key="5">
    <source>
        <dbReference type="Google" id="ProtNLM"/>
    </source>
</evidence>
<dbReference type="Proteomes" id="UP000288293">
    <property type="component" value="Unassembled WGS sequence"/>
</dbReference>
<evidence type="ECO:0000313" key="3">
    <source>
        <dbReference type="EMBL" id="RUO24359.1"/>
    </source>
</evidence>
<evidence type="ECO:0000259" key="2">
    <source>
        <dbReference type="Pfam" id="PF13883"/>
    </source>
</evidence>
<dbReference type="GO" id="GO:0005737">
    <property type="term" value="C:cytoplasm"/>
    <property type="evidence" value="ECO:0007669"/>
    <property type="project" value="UniProtKB-ARBA"/>
</dbReference>
<dbReference type="InterPro" id="IPR012349">
    <property type="entry name" value="Split_barrel_FMN-bd"/>
</dbReference>
<evidence type="ECO:0000259" key="1">
    <source>
        <dbReference type="Pfam" id="PF10615"/>
    </source>
</evidence>
<protein>
    <recommendedName>
        <fullName evidence="5">DUF2470 domain-containing protein</fullName>
    </recommendedName>
</protein>
<keyword evidence="4" id="KW-1185">Reference proteome</keyword>
<dbReference type="Pfam" id="PF13883">
    <property type="entry name" value="CREG_beta-barrel"/>
    <property type="match status" value="1"/>
</dbReference>
<sequence>MNHRIEAARQARLLAMTHSTAVFSTISHKLNGYPFGSVSPVALTDQGDVLFYVSDIAQHARNLTHDPRLSLTFFASAAQGDQNEQARLTLSGQAAPITGDDAEPALKRYLSLYPDAAGYTQAHDFKMWSMKVEHIRFIGGFGEIFWLTPEEWLLPAPAWSADDEANMVTHMNEDHADACALMLQHVKDISSTPTMVAVYADGCYLQADHKLHFIPFTALCLTPTEVRKTLAQMTKQARVAVA</sequence>
<name>A0A432W4H2_9GAMM</name>
<dbReference type="AlphaFoldDB" id="A0A432W4H2"/>
<feature type="domain" description="CREG-like beta-barrel" evidence="2">
    <location>
        <begin position="5"/>
        <end position="153"/>
    </location>
</feature>
<dbReference type="Gene3D" id="3.20.180.10">
    <property type="entry name" value="PNP-oxidase-like"/>
    <property type="match status" value="1"/>
</dbReference>
<comment type="caution">
    <text evidence="3">The sequence shown here is derived from an EMBL/GenBank/DDBJ whole genome shotgun (WGS) entry which is preliminary data.</text>
</comment>
<dbReference type="SUPFAM" id="SSF50475">
    <property type="entry name" value="FMN-binding split barrel"/>
    <property type="match status" value="1"/>
</dbReference>